<comment type="caution">
    <text evidence="6">The sequence shown here is derived from an EMBL/GenBank/DDBJ whole genome shotgun (WGS) entry which is preliminary data.</text>
</comment>
<evidence type="ECO:0000256" key="2">
    <source>
        <dbReference type="ARBA" id="ARBA00022737"/>
    </source>
</evidence>
<accession>A0A5C6TXC9</accession>
<evidence type="ECO:0000256" key="1">
    <source>
        <dbReference type="ARBA" id="ARBA00022723"/>
    </source>
</evidence>
<evidence type="ECO:0000259" key="5">
    <source>
        <dbReference type="PROSITE" id="PS50222"/>
    </source>
</evidence>
<dbReference type="AlphaFoldDB" id="A0A5C6TXC9"/>
<dbReference type="InterPro" id="IPR002048">
    <property type="entry name" value="EF_hand_dom"/>
</dbReference>
<dbReference type="Proteomes" id="UP000321249">
    <property type="component" value="Unassembled WGS sequence"/>
</dbReference>
<evidence type="ECO:0000313" key="6">
    <source>
        <dbReference type="EMBL" id="TXC64591.1"/>
    </source>
</evidence>
<dbReference type="PANTHER" id="PTHR10827">
    <property type="entry name" value="RETICULOCALBIN"/>
    <property type="match status" value="1"/>
</dbReference>
<feature type="region of interest" description="Disordered" evidence="3">
    <location>
        <begin position="187"/>
        <end position="229"/>
    </location>
</feature>
<keyword evidence="2" id="KW-0677">Repeat</keyword>
<dbReference type="InterPro" id="IPR018247">
    <property type="entry name" value="EF_Hand_1_Ca_BS"/>
</dbReference>
<sequence>MFQRAKDPQMKNKLIILAGSALAVFGGVAVAQTGTSVPTMHRDHNAPETRQQVIERVQQRFERLDANRDGRVTPDEARQARAQMRQHMQDRMFDRMDLNHDGSITRDEMAQAHAQMRERMQQRRADRGGSGMRRGPMGGHGMGMRGPRGMGRFGPQGELTLEQMRDRALQRFDRMDLNHDGTVTAAERQQARAQMREQMQQRRAQFRERMQQRRQGQADPGGDADAQPQ</sequence>
<proteinExistence type="predicted"/>
<gene>
    <name evidence="6" type="ORF">FRZ32_13590</name>
</gene>
<feature type="domain" description="EF-hand" evidence="5">
    <location>
        <begin position="84"/>
        <end position="119"/>
    </location>
</feature>
<dbReference type="GO" id="GO:0005509">
    <property type="term" value="F:calcium ion binding"/>
    <property type="evidence" value="ECO:0007669"/>
    <property type="project" value="InterPro"/>
</dbReference>
<dbReference type="SUPFAM" id="SSF47473">
    <property type="entry name" value="EF-hand"/>
    <property type="match status" value="1"/>
</dbReference>
<organism evidence="6 7">
    <name type="scientific">Allosphingosinicella ginsenosidimutans</name>
    <dbReference type="NCBI Taxonomy" id="1176539"/>
    <lineage>
        <taxon>Bacteria</taxon>
        <taxon>Pseudomonadati</taxon>
        <taxon>Pseudomonadota</taxon>
        <taxon>Alphaproteobacteria</taxon>
        <taxon>Sphingomonadales</taxon>
        <taxon>Sphingomonadaceae</taxon>
        <taxon>Allosphingosinicella</taxon>
    </lineage>
</organism>
<dbReference type="InterPro" id="IPR011992">
    <property type="entry name" value="EF-hand-dom_pair"/>
</dbReference>
<evidence type="ECO:0000313" key="7">
    <source>
        <dbReference type="Proteomes" id="UP000321249"/>
    </source>
</evidence>
<dbReference type="PROSITE" id="PS00018">
    <property type="entry name" value="EF_HAND_1"/>
    <property type="match status" value="1"/>
</dbReference>
<feature type="chain" id="PRO_5023146095" evidence="4">
    <location>
        <begin position="32"/>
        <end position="229"/>
    </location>
</feature>
<feature type="compositionally biased region" description="Low complexity" evidence="3">
    <location>
        <begin position="187"/>
        <end position="203"/>
    </location>
</feature>
<evidence type="ECO:0000256" key="4">
    <source>
        <dbReference type="SAM" id="SignalP"/>
    </source>
</evidence>
<dbReference type="Gene3D" id="1.10.238.10">
    <property type="entry name" value="EF-hand"/>
    <property type="match status" value="3"/>
</dbReference>
<keyword evidence="7" id="KW-1185">Reference proteome</keyword>
<evidence type="ECO:0000256" key="3">
    <source>
        <dbReference type="SAM" id="MobiDB-lite"/>
    </source>
</evidence>
<protein>
    <submittedName>
        <fullName evidence="6">EF-hand domain-containing protein</fullName>
    </submittedName>
</protein>
<dbReference type="CDD" id="cd00051">
    <property type="entry name" value="EFh"/>
    <property type="match status" value="1"/>
</dbReference>
<dbReference type="Pfam" id="PF13499">
    <property type="entry name" value="EF-hand_7"/>
    <property type="match status" value="1"/>
</dbReference>
<dbReference type="PROSITE" id="PS50222">
    <property type="entry name" value="EF_HAND_2"/>
    <property type="match status" value="1"/>
</dbReference>
<feature type="signal peptide" evidence="4">
    <location>
        <begin position="1"/>
        <end position="31"/>
    </location>
</feature>
<name>A0A5C6TXC9_9SPHN</name>
<feature type="region of interest" description="Disordered" evidence="3">
    <location>
        <begin position="122"/>
        <end position="156"/>
    </location>
</feature>
<keyword evidence="4" id="KW-0732">Signal</keyword>
<keyword evidence="1" id="KW-0479">Metal-binding</keyword>
<dbReference type="Pfam" id="PF13202">
    <property type="entry name" value="EF-hand_5"/>
    <property type="match status" value="1"/>
</dbReference>
<dbReference type="PANTHER" id="PTHR10827:SF98">
    <property type="entry name" value="45 KDA CALCIUM-BINDING PROTEIN"/>
    <property type="match status" value="1"/>
</dbReference>
<feature type="compositionally biased region" description="Gly residues" evidence="3">
    <location>
        <begin position="128"/>
        <end position="154"/>
    </location>
</feature>
<dbReference type="SMART" id="SM00054">
    <property type="entry name" value="EFh"/>
    <property type="match status" value="3"/>
</dbReference>
<reference evidence="6 7" key="1">
    <citation type="journal article" date="2015" name="J. Microbiol.">
        <title>Sphingosinicella ginsenosidimutans sp. nov., with ginsenoside converting activity.</title>
        <authorList>
            <person name="Kim J.K."/>
            <person name="Kang M.S."/>
            <person name="Park S.C."/>
            <person name="Kim K.M."/>
            <person name="Choi K."/>
            <person name="Yoon M.H."/>
            <person name="Im W.T."/>
        </authorList>
    </citation>
    <scope>NUCLEOTIDE SEQUENCE [LARGE SCALE GENOMIC DNA]</scope>
    <source>
        <strain evidence="6 7">BS-11</strain>
    </source>
</reference>
<dbReference type="EMBL" id="VOQQ01000001">
    <property type="protein sequence ID" value="TXC64591.1"/>
    <property type="molecule type" value="Genomic_DNA"/>
</dbReference>